<evidence type="ECO:0000313" key="2">
    <source>
        <dbReference type="EMBL" id="BAO55186.1"/>
    </source>
</evidence>
<dbReference type="EMBL" id="AP014548">
    <property type="protein sequence ID" value="BAO55186.1"/>
    <property type="molecule type" value="Genomic_DNA"/>
</dbReference>
<name>W8VZU5_9FLAO</name>
<accession>W8VZU5</accession>
<dbReference type="Proteomes" id="UP000031760">
    <property type="component" value="Chromosome"/>
</dbReference>
<protein>
    <recommendedName>
        <fullName evidence="4">TonB-dependent receptor</fullName>
    </recommendedName>
</protein>
<dbReference type="STRING" id="1454201.NMS_1177"/>
<dbReference type="KEGG" id="nmf:NMS_1177"/>
<dbReference type="Pfam" id="PF13715">
    <property type="entry name" value="CarbopepD_reg_2"/>
    <property type="match status" value="1"/>
</dbReference>
<keyword evidence="1" id="KW-0732">Signal</keyword>
<sequence>MKKLILLLLLVSSCAYAQERKQLKGTINGVLNQPLEGITVFNGTTLEGTVTNENGVFYIDVRAGDQLSFNAVQYDPFSLTITQATVDKGTTQLTFSEGVNLLEEVVVTDQSIRVAVKRTEMPDTGIEDVTQRNIRVAAVDRIENTFSDRVRQPEEIPVQNTAFNQSQLRYNSFNMVGLLAGLIAQGALRNVDLTVGAPSKQKEQFKEVLLQNKYSTEYLVDYLKIPEENLFEFMVFAQEQGLNKSMLQKDNEFQLLQFLDEQATIYKARSANSKDATPTKQ</sequence>
<evidence type="ECO:0000256" key="1">
    <source>
        <dbReference type="SAM" id="SignalP"/>
    </source>
</evidence>
<reference evidence="2 3" key="1">
    <citation type="journal article" date="2014" name="Proc. Natl. Acad. Sci. U.S.A.">
        <title>Functional characterization of flavobacteria rhodopsins reveals a unique class of light-driven chloride pump in bacteria.</title>
        <authorList>
            <person name="Yoshizawa S."/>
            <person name="Kumagai Y."/>
            <person name="Kim H."/>
            <person name="Ogura Y."/>
            <person name="Hayashi T."/>
            <person name="Iwasaki W."/>
            <person name="DeLong E.F."/>
            <person name="Kogure K."/>
        </authorList>
    </citation>
    <scope>NUCLEOTIDE SEQUENCE [LARGE SCALE GENOMIC DNA]</scope>
    <source>
        <strain evidence="2 3">S1-08</strain>
    </source>
</reference>
<feature type="signal peptide" evidence="1">
    <location>
        <begin position="1"/>
        <end position="17"/>
    </location>
</feature>
<evidence type="ECO:0000313" key="3">
    <source>
        <dbReference type="Proteomes" id="UP000031760"/>
    </source>
</evidence>
<dbReference type="HOGENOM" id="CLU_088900_1_0_10"/>
<organism evidence="2 3">
    <name type="scientific">Nonlabens marinus S1-08</name>
    <dbReference type="NCBI Taxonomy" id="1454201"/>
    <lineage>
        <taxon>Bacteria</taxon>
        <taxon>Pseudomonadati</taxon>
        <taxon>Bacteroidota</taxon>
        <taxon>Flavobacteriia</taxon>
        <taxon>Flavobacteriales</taxon>
        <taxon>Flavobacteriaceae</taxon>
        <taxon>Nonlabens</taxon>
    </lineage>
</organism>
<evidence type="ECO:0008006" key="4">
    <source>
        <dbReference type="Google" id="ProtNLM"/>
    </source>
</evidence>
<gene>
    <name evidence="2" type="ORF">NMS_1177</name>
</gene>
<dbReference type="SUPFAM" id="SSF49464">
    <property type="entry name" value="Carboxypeptidase regulatory domain-like"/>
    <property type="match status" value="1"/>
</dbReference>
<keyword evidence="3" id="KW-1185">Reference proteome</keyword>
<dbReference type="AlphaFoldDB" id="W8VZU5"/>
<proteinExistence type="predicted"/>
<feature type="chain" id="PRO_5004914106" description="TonB-dependent receptor" evidence="1">
    <location>
        <begin position="18"/>
        <end position="281"/>
    </location>
</feature>
<dbReference type="RefSeq" id="WP_041495839.1">
    <property type="nucleotide sequence ID" value="NZ_AP014548.1"/>
</dbReference>
<dbReference type="InterPro" id="IPR008969">
    <property type="entry name" value="CarboxyPept-like_regulatory"/>
</dbReference>
<dbReference type="OrthoDB" id="1436952at2"/>